<feature type="region of interest" description="Disordered" evidence="1">
    <location>
        <begin position="99"/>
        <end position="129"/>
    </location>
</feature>
<name>A0A6F9DGC9_9ASCI</name>
<reference evidence="3" key="1">
    <citation type="submission" date="2020-04" db="EMBL/GenBank/DDBJ databases">
        <authorList>
            <person name="Neveu A P."/>
        </authorList>
    </citation>
    <scope>NUCLEOTIDE SEQUENCE</scope>
    <source>
        <tissue evidence="3">Whole embryo</tissue>
    </source>
</reference>
<feature type="region of interest" description="Disordered" evidence="1">
    <location>
        <begin position="166"/>
        <end position="213"/>
    </location>
</feature>
<dbReference type="EMBL" id="LR786600">
    <property type="protein sequence ID" value="CAB3262222.1"/>
    <property type="molecule type" value="mRNA"/>
</dbReference>
<evidence type="ECO:0000313" key="3">
    <source>
        <dbReference type="EMBL" id="CAB3262222.1"/>
    </source>
</evidence>
<dbReference type="AlphaFoldDB" id="A0A6F9DGC9"/>
<evidence type="ECO:0000256" key="1">
    <source>
        <dbReference type="SAM" id="MobiDB-lite"/>
    </source>
</evidence>
<proteinExistence type="evidence at transcript level"/>
<feature type="compositionally biased region" description="Polar residues" evidence="1">
    <location>
        <begin position="173"/>
        <end position="192"/>
    </location>
</feature>
<sequence>MEPCRDIQCLLDRLRGRTQSTTVSESQPAMDTTTLRSFGIDDENDNQFFPVNSSFRILLPILLVLGVFILIAIGLIIHRLVIKVLRKRWVSRRSNNVQTTSHGALRGTTHRRRGSGGDVNTVSGYVDSPPTYRQVLDTIENGESPPPYYQVASGVVNIGFVDEQADRSRDTNDQSNQVRSTNHESVQTSDIIPQSGAADTRSHRVPMTTMPPVETPRLRIDDIIDSISVPSNALESVTRNGVVKVKQGHRVLRASVSLPFTEPTGVQVTDFTSSAAPKTTVTIASDSIESAISRPSLQSAVQATSV</sequence>
<organism evidence="3">
    <name type="scientific">Phallusia mammillata</name>
    <dbReference type="NCBI Taxonomy" id="59560"/>
    <lineage>
        <taxon>Eukaryota</taxon>
        <taxon>Metazoa</taxon>
        <taxon>Chordata</taxon>
        <taxon>Tunicata</taxon>
        <taxon>Ascidiacea</taxon>
        <taxon>Phlebobranchia</taxon>
        <taxon>Ascidiidae</taxon>
        <taxon>Phallusia</taxon>
    </lineage>
</organism>
<accession>A0A6F9DGC9</accession>
<keyword evidence="2" id="KW-1133">Transmembrane helix</keyword>
<feature type="transmembrane region" description="Helical" evidence="2">
    <location>
        <begin position="57"/>
        <end position="82"/>
    </location>
</feature>
<keyword evidence="2" id="KW-0472">Membrane</keyword>
<protein>
    <submittedName>
        <fullName evidence="3">Uncharacterized protein LOC100178799</fullName>
    </submittedName>
</protein>
<keyword evidence="2" id="KW-0812">Transmembrane</keyword>
<gene>
    <name evidence="3" type="primary">LOC100178799</name>
</gene>
<evidence type="ECO:0000256" key="2">
    <source>
        <dbReference type="SAM" id="Phobius"/>
    </source>
</evidence>